<feature type="transmembrane region" description="Helical" evidence="1">
    <location>
        <begin position="20"/>
        <end position="39"/>
    </location>
</feature>
<reference evidence="2 3" key="1">
    <citation type="journal article" date="2016" name="Nat. Commun.">
        <title>Thousands of microbial genomes shed light on interconnected biogeochemical processes in an aquifer system.</title>
        <authorList>
            <person name="Anantharaman K."/>
            <person name="Brown C.T."/>
            <person name="Hug L.A."/>
            <person name="Sharon I."/>
            <person name="Castelle C.J."/>
            <person name="Probst A.J."/>
            <person name="Thomas B.C."/>
            <person name="Singh A."/>
            <person name="Wilkins M.J."/>
            <person name="Karaoz U."/>
            <person name="Brodie E.L."/>
            <person name="Williams K.H."/>
            <person name="Hubbard S.S."/>
            <person name="Banfield J.F."/>
        </authorList>
    </citation>
    <scope>NUCLEOTIDE SEQUENCE [LARGE SCALE GENOMIC DNA]</scope>
</reference>
<name>A0A1G1YG63_9BACT</name>
<keyword evidence="1" id="KW-0812">Transmembrane</keyword>
<feature type="transmembrane region" description="Helical" evidence="1">
    <location>
        <begin position="59"/>
        <end position="79"/>
    </location>
</feature>
<dbReference type="Proteomes" id="UP000177376">
    <property type="component" value="Unassembled WGS sequence"/>
</dbReference>
<sequence length="167" mass="19540">MKITNNYWNKKVLLKNTKEIVGSGTTYVILAFVLLLWHFALGIKFEWQTISPLSAPSVFVRVFYSAFTFCTIGLFLYVIKFYKVLHNIVVKAFGMWELYNFIKAVLWLFLMYISYAYLVPWLFNVLNTSMSILFNIANLVIYALPPIGIALILSIVYLLCRQKYFKK</sequence>
<evidence type="ECO:0000256" key="1">
    <source>
        <dbReference type="SAM" id="Phobius"/>
    </source>
</evidence>
<keyword evidence="1" id="KW-1133">Transmembrane helix</keyword>
<keyword evidence="1" id="KW-0472">Membrane</keyword>
<dbReference type="AlphaFoldDB" id="A0A1G1YG63"/>
<dbReference type="EMBL" id="MHIM01000039">
    <property type="protein sequence ID" value="OGY51343.1"/>
    <property type="molecule type" value="Genomic_DNA"/>
</dbReference>
<evidence type="ECO:0000313" key="3">
    <source>
        <dbReference type="Proteomes" id="UP000177376"/>
    </source>
</evidence>
<comment type="caution">
    <text evidence="2">The sequence shown here is derived from an EMBL/GenBank/DDBJ whole genome shotgun (WGS) entry which is preliminary data.</text>
</comment>
<gene>
    <name evidence="2" type="ORF">A3A02_04750</name>
</gene>
<evidence type="ECO:0000313" key="2">
    <source>
        <dbReference type="EMBL" id="OGY51343.1"/>
    </source>
</evidence>
<feature type="transmembrane region" description="Helical" evidence="1">
    <location>
        <begin position="100"/>
        <end position="119"/>
    </location>
</feature>
<feature type="transmembrane region" description="Helical" evidence="1">
    <location>
        <begin position="139"/>
        <end position="160"/>
    </location>
</feature>
<proteinExistence type="predicted"/>
<protein>
    <submittedName>
        <fullName evidence="2">Uncharacterized protein</fullName>
    </submittedName>
</protein>
<accession>A0A1G1YG63</accession>
<organism evidence="2 3">
    <name type="scientific">Candidatus Buchananbacteria bacterium RIFCSPLOWO2_01_FULL_39_33</name>
    <dbReference type="NCBI Taxonomy" id="1797543"/>
    <lineage>
        <taxon>Bacteria</taxon>
        <taxon>Candidatus Buchananiibacteriota</taxon>
    </lineage>
</organism>